<accession>A0A3A8Q784</accession>
<comment type="caution">
    <text evidence="7">The sequence shown here is derived from an EMBL/GenBank/DDBJ whole genome shotgun (WGS) entry which is preliminary data.</text>
</comment>
<feature type="transmembrane region" description="Helical" evidence="6">
    <location>
        <begin position="73"/>
        <end position="90"/>
    </location>
</feature>
<evidence type="ECO:0000256" key="1">
    <source>
        <dbReference type="ARBA" id="ARBA00004141"/>
    </source>
</evidence>
<dbReference type="InterPro" id="IPR006696">
    <property type="entry name" value="DUF423"/>
</dbReference>
<evidence type="ECO:0000256" key="3">
    <source>
        <dbReference type="ARBA" id="ARBA00022692"/>
    </source>
</evidence>
<keyword evidence="5 6" id="KW-0472">Membrane</keyword>
<dbReference type="Pfam" id="PF04241">
    <property type="entry name" value="DUF423"/>
    <property type="match status" value="1"/>
</dbReference>
<dbReference type="AlphaFoldDB" id="A0A3A8Q784"/>
<evidence type="ECO:0000256" key="5">
    <source>
        <dbReference type="ARBA" id="ARBA00023136"/>
    </source>
</evidence>
<organism evidence="7 8">
    <name type="scientific">Corallococcus interemptor</name>
    <dbReference type="NCBI Taxonomy" id="2316720"/>
    <lineage>
        <taxon>Bacteria</taxon>
        <taxon>Pseudomonadati</taxon>
        <taxon>Myxococcota</taxon>
        <taxon>Myxococcia</taxon>
        <taxon>Myxococcales</taxon>
        <taxon>Cystobacterineae</taxon>
        <taxon>Myxococcaceae</taxon>
        <taxon>Corallococcus</taxon>
    </lineage>
</organism>
<dbReference type="PANTHER" id="PTHR43461:SF1">
    <property type="entry name" value="TRANSMEMBRANE PROTEIN 256"/>
    <property type="match status" value="1"/>
</dbReference>
<keyword evidence="3 6" id="KW-0812">Transmembrane</keyword>
<keyword evidence="4 6" id="KW-1133">Transmembrane helix</keyword>
<comment type="similarity">
    <text evidence="2">Belongs to the UPF0382 family.</text>
</comment>
<evidence type="ECO:0000313" key="7">
    <source>
        <dbReference type="EMBL" id="RKH60712.1"/>
    </source>
</evidence>
<evidence type="ECO:0000313" key="8">
    <source>
        <dbReference type="Proteomes" id="UP000282656"/>
    </source>
</evidence>
<feature type="transmembrane region" description="Helical" evidence="6">
    <location>
        <begin position="96"/>
        <end position="120"/>
    </location>
</feature>
<proteinExistence type="inferred from homology"/>
<sequence>MMRWWIVVGAVNAFLSVGAGAFGAHALKSRLPQDLQVIFETGARYHMYHALALVAVGLFGTVRPSALLESAGWAMLAGIVLFSGSLYALALSGVRVLGAITPLGGLGFLAGWALFAVAAWRSAP</sequence>
<dbReference type="EMBL" id="RAWM01000142">
    <property type="protein sequence ID" value="RKH60712.1"/>
    <property type="molecule type" value="Genomic_DNA"/>
</dbReference>
<dbReference type="RefSeq" id="WP_120548826.1">
    <property type="nucleotide sequence ID" value="NZ_JBNNJP010000015.1"/>
</dbReference>
<evidence type="ECO:0000256" key="6">
    <source>
        <dbReference type="SAM" id="Phobius"/>
    </source>
</evidence>
<evidence type="ECO:0000256" key="2">
    <source>
        <dbReference type="ARBA" id="ARBA00009694"/>
    </source>
</evidence>
<gene>
    <name evidence="7" type="ORF">D7X96_33155</name>
</gene>
<dbReference type="Proteomes" id="UP000282656">
    <property type="component" value="Unassembled WGS sequence"/>
</dbReference>
<dbReference type="OrthoDB" id="9802121at2"/>
<name>A0A3A8Q784_9BACT</name>
<reference evidence="8" key="1">
    <citation type="submission" date="2018-09" db="EMBL/GenBank/DDBJ databases">
        <authorList>
            <person name="Livingstone P.G."/>
            <person name="Whitworth D.E."/>
        </authorList>
    </citation>
    <scope>NUCLEOTIDE SEQUENCE [LARGE SCALE GENOMIC DNA]</scope>
    <source>
        <strain evidence="8">AB047A</strain>
    </source>
</reference>
<feature type="transmembrane region" description="Helical" evidence="6">
    <location>
        <begin position="47"/>
        <end position="66"/>
    </location>
</feature>
<evidence type="ECO:0000256" key="4">
    <source>
        <dbReference type="ARBA" id="ARBA00022989"/>
    </source>
</evidence>
<protein>
    <submittedName>
        <fullName evidence="7">DUF423 domain-containing protein</fullName>
    </submittedName>
</protein>
<dbReference type="PANTHER" id="PTHR43461">
    <property type="entry name" value="TRANSMEMBRANE PROTEIN 256"/>
    <property type="match status" value="1"/>
</dbReference>
<dbReference type="GO" id="GO:0005886">
    <property type="term" value="C:plasma membrane"/>
    <property type="evidence" value="ECO:0007669"/>
    <property type="project" value="TreeGrafter"/>
</dbReference>
<keyword evidence="8" id="KW-1185">Reference proteome</keyword>
<comment type="subcellular location">
    <subcellularLocation>
        <location evidence="1">Membrane</location>
        <topology evidence="1">Multi-pass membrane protein</topology>
    </subcellularLocation>
</comment>